<name>A0A132TN61_9BACL</name>
<feature type="signal peptide" evidence="1">
    <location>
        <begin position="1"/>
        <end position="25"/>
    </location>
</feature>
<evidence type="ECO:0000256" key="1">
    <source>
        <dbReference type="SAM" id="SignalP"/>
    </source>
</evidence>
<dbReference type="EMBL" id="LIRB01000144">
    <property type="protein sequence ID" value="KWX72623.1"/>
    <property type="molecule type" value="Genomic_DNA"/>
</dbReference>
<feature type="chain" id="PRO_5007454268" description="Copper amine oxidase-like N-terminal domain-containing protein" evidence="1">
    <location>
        <begin position="26"/>
        <end position="231"/>
    </location>
</feature>
<sequence length="231" mass="25522">MNKKLMLLSFLGMFSVVCLSITVFAATAGYSLRVNGTDIKGEAKVIDGVTYVPLRTVIEGLGGSYHVMPESNTISILRRDISMYGGYTESNPLRSGSKAYFEINENLDKFIGSVSIEETSTGKDALKILQEKKEPAPSGYTYVFVKVNLEILASEKSGAFFSIDNYRFEYIDSVTQKRTPSFTFSKYSPSVSGGKPFNGWVGFLIPEGHQSGRIVLSSPDDRQNALWMKVQ</sequence>
<dbReference type="PATRIC" id="fig|483937.3.peg.5889"/>
<dbReference type="OrthoDB" id="9790293at2"/>
<organism evidence="2 3">
    <name type="scientific">Paenibacillus riograndensis</name>
    <dbReference type="NCBI Taxonomy" id="483937"/>
    <lineage>
        <taxon>Bacteria</taxon>
        <taxon>Bacillati</taxon>
        <taxon>Bacillota</taxon>
        <taxon>Bacilli</taxon>
        <taxon>Bacillales</taxon>
        <taxon>Paenibacillaceae</taxon>
        <taxon>Paenibacillus</taxon>
        <taxon>Paenibacillus sonchi group</taxon>
    </lineage>
</organism>
<keyword evidence="3" id="KW-1185">Reference proteome</keyword>
<evidence type="ECO:0000313" key="2">
    <source>
        <dbReference type="EMBL" id="KWX72623.1"/>
    </source>
</evidence>
<protein>
    <recommendedName>
        <fullName evidence="4">Copper amine oxidase-like N-terminal domain-containing protein</fullName>
    </recommendedName>
</protein>
<dbReference type="RefSeq" id="WP_060862630.1">
    <property type="nucleotide sequence ID" value="NZ_LIRB01000144.1"/>
</dbReference>
<dbReference type="AlphaFoldDB" id="A0A132TN61"/>
<proteinExistence type="predicted"/>
<keyword evidence="1" id="KW-0732">Signal</keyword>
<accession>A0A132TN61</accession>
<dbReference type="Proteomes" id="UP000070475">
    <property type="component" value="Unassembled WGS sequence"/>
</dbReference>
<comment type="caution">
    <text evidence="2">The sequence shown here is derived from an EMBL/GenBank/DDBJ whole genome shotgun (WGS) entry which is preliminary data.</text>
</comment>
<evidence type="ECO:0000313" key="3">
    <source>
        <dbReference type="Proteomes" id="UP000070475"/>
    </source>
</evidence>
<evidence type="ECO:0008006" key="4">
    <source>
        <dbReference type="Google" id="ProtNLM"/>
    </source>
</evidence>
<reference evidence="2 3" key="1">
    <citation type="submission" date="2015-08" db="EMBL/GenBank/DDBJ databases">
        <title>Genomes of Paenibacillus riograndensis.</title>
        <authorList>
            <person name="Sant'Anna F.H."/>
            <person name="Souza R."/>
            <person name="Ambrosini A."/>
            <person name="Bach E."/>
            <person name="Fernandes G."/>
            <person name="Balsanelli E."/>
            <person name="Baura V.A."/>
            <person name="Pedrosa F.O."/>
            <person name="Souza E.M."/>
            <person name="Passaglia L."/>
        </authorList>
    </citation>
    <scope>NUCLEOTIDE SEQUENCE [LARGE SCALE GENOMIC DNA]</scope>
    <source>
        <strain evidence="2 3">CAS34</strain>
    </source>
</reference>
<gene>
    <name evidence="2" type="ORF">AMQ84_25505</name>
</gene>